<comment type="caution">
    <text evidence="4">The sequence shown here is derived from an EMBL/GenBank/DDBJ whole genome shotgun (WGS) entry which is preliminary data.</text>
</comment>
<dbReference type="PATRIC" id="fig|1231392.3.peg.1695"/>
<dbReference type="GO" id="GO:0016747">
    <property type="term" value="F:acyltransferase activity, transferring groups other than amino-acyl groups"/>
    <property type="evidence" value="ECO:0007669"/>
    <property type="project" value="InterPro"/>
</dbReference>
<accession>K2I5J5</accession>
<dbReference type="Pfam" id="PF00583">
    <property type="entry name" value="Acetyltransf_1"/>
    <property type="match status" value="1"/>
</dbReference>
<dbReference type="OrthoDB" id="275336at2"/>
<evidence type="ECO:0000313" key="5">
    <source>
        <dbReference type="Proteomes" id="UP000006765"/>
    </source>
</evidence>
<dbReference type="AlphaFoldDB" id="K2I5J5"/>
<evidence type="ECO:0000313" key="4">
    <source>
        <dbReference type="EMBL" id="EKE44170.1"/>
    </source>
</evidence>
<dbReference type="InterPro" id="IPR000182">
    <property type="entry name" value="GNAT_dom"/>
</dbReference>
<dbReference type="Proteomes" id="UP000006765">
    <property type="component" value="Unassembled WGS sequence"/>
</dbReference>
<dbReference type="CDD" id="cd04301">
    <property type="entry name" value="NAT_SF"/>
    <property type="match status" value="1"/>
</dbReference>
<dbReference type="PANTHER" id="PTHR43877">
    <property type="entry name" value="AMINOALKYLPHOSPHONATE N-ACETYLTRANSFERASE-RELATED-RELATED"/>
    <property type="match status" value="1"/>
</dbReference>
<name>K2I5J5_9RHOB</name>
<dbReference type="EMBL" id="AMGO01000036">
    <property type="protein sequence ID" value="EKE44170.1"/>
    <property type="molecule type" value="Genomic_DNA"/>
</dbReference>
<reference evidence="4 5" key="1">
    <citation type="journal article" date="2012" name="J. Bacteriol.">
        <title>Draft Genome Sequence of Oceaniovalibus guishaninsula JLT2003T.</title>
        <authorList>
            <person name="Tang K."/>
            <person name="Liu K."/>
            <person name="Jiao N."/>
        </authorList>
    </citation>
    <scope>NUCLEOTIDE SEQUENCE [LARGE SCALE GENOMIC DNA]</scope>
    <source>
        <strain evidence="4 5">JLT2003</strain>
    </source>
</reference>
<dbReference type="STRING" id="1231392.OCGS_1686"/>
<feature type="domain" description="N-acetyltransferase" evidence="3">
    <location>
        <begin position="41"/>
        <end position="190"/>
    </location>
</feature>
<keyword evidence="2" id="KW-0012">Acyltransferase</keyword>
<dbReference type="InterPro" id="IPR016181">
    <property type="entry name" value="Acyl_CoA_acyltransferase"/>
</dbReference>
<protein>
    <submittedName>
        <fullName evidence="4">Acetyltransferase</fullName>
    </submittedName>
</protein>
<dbReference type="PROSITE" id="PS51186">
    <property type="entry name" value="GNAT"/>
    <property type="match status" value="1"/>
</dbReference>
<evidence type="ECO:0000256" key="1">
    <source>
        <dbReference type="ARBA" id="ARBA00022679"/>
    </source>
</evidence>
<keyword evidence="1 4" id="KW-0808">Transferase</keyword>
<keyword evidence="5" id="KW-1185">Reference proteome</keyword>
<gene>
    <name evidence="4" type="ORF">OCGS_1686</name>
</gene>
<proteinExistence type="predicted"/>
<organism evidence="4 5">
    <name type="scientific">Oceaniovalibus guishaninsula JLT2003</name>
    <dbReference type="NCBI Taxonomy" id="1231392"/>
    <lineage>
        <taxon>Bacteria</taxon>
        <taxon>Pseudomonadati</taxon>
        <taxon>Pseudomonadota</taxon>
        <taxon>Alphaproteobacteria</taxon>
        <taxon>Rhodobacterales</taxon>
        <taxon>Roseobacteraceae</taxon>
        <taxon>Oceaniovalibus</taxon>
    </lineage>
</organism>
<dbReference type="SUPFAM" id="SSF55729">
    <property type="entry name" value="Acyl-CoA N-acyltransferases (Nat)"/>
    <property type="match status" value="1"/>
</dbReference>
<dbReference type="InterPro" id="IPR050832">
    <property type="entry name" value="Bact_Acetyltransf"/>
</dbReference>
<evidence type="ECO:0000256" key="2">
    <source>
        <dbReference type="ARBA" id="ARBA00023315"/>
    </source>
</evidence>
<dbReference type="RefSeq" id="WP_007426838.1">
    <property type="nucleotide sequence ID" value="NZ_AMGO01000036.1"/>
</dbReference>
<evidence type="ECO:0000259" key="3">
    <source>
        <dbReference type="PROSITE" id="PS51186"/>
    </source>
</evidence>
<dbReference type="Gene3D" id="3.40.630.30">
    <property type="match status" value="1"/>
</dbReference>
<sequence>MLGDGLHDVPPGKLAAVVTHLRRDAPPDAPPPPPPEGLSLARAHRLPLADYRAVFRTVGRDWLWTSRLAMDDATLAAIVHDPRVAVHPVLHETRPVGLVELDFRRPGTCELAFLGLVPSQTGRGAGRWLMAEALHRAFASAPELTVHTCTLDSPAALPFYIRAGFRPVRRAVEIFDDPRAAGLLDRQAAPQIPLL</sequence>
<dbReference type="eggNOG" id="COG0454">
    <property type="taxonomic scope" value="Bacteria"/>
</dbReference>